<sequence>MDVERWQDVERLFQSALDLPPDEHDAFLKRRCAGDIALEQDVRALLRSAREAGGFLSGPAIGVAAMAAARQQPDQLAASDGGPVGQTFSHYRIVEKLGGGGMGVVYKAEDGRLHRFVALKFLSPDLAGDPDALARFRLEARAASALNHANICTVYDVGEQDGRAFLVMEFLDGTTLKHQIGGRPFEIDRLLALAIEIADALEAAHTAGIVHRDIKPANLFVTARGHAKILDFGLAKVRAAGGGDDAPPTVTAGDGLTSPGSPLGTIAYMSPEQVRAQDLDARTDLFSFGIVLYEMASGAPPFHGDSVGLIFDGILNRAPAPVERLNPGLPRELERIVSRCLEKDRELRYQHASEIRADLQRLQRDRQSARFEPDRTMEERPVLARYRVRWLSIGAAVLVAAAVAGAIHSRRPPTLTDKDTIVLADFINRTGDPMFDETLRQGLAVQLQQSPFLSLISDERIRRTLPLMNQPADARLTPDVARVVCVRTGGAAVLQGSIAALGSQYVLGLRATNCATGDILADEQTQASRKEDVLSALTQMATRFRTQAGESLASVEKYSTPLEGTTGSIEALQAYSAGMRAVFSGSARALPLFQRAVAIDPDFALAHANVGHRYSDVGESALGRQSLLKAYQLRNRASDAERFFIETLYDRDFTGNLERERRTLETWAESYPRDASPHTLMAGLALMSTGQHELAIAETEKAIALDPDSNPAYGNRAFNQLLLNRLDDSLLTVRLAAVRKLESASLLQTQYFAAFLTGNENELRRTATAARKSPATEDSISNIEALALARSGQLQDARRMAAGAVRIAQKSGRRERAGLFEAATAVWEAFHGNAAAARQSATRALELGQGGREVDYAAAFALALAGDLPQSRALAEDLAREFPEDTSVQFMYLPTLRALFSLNAPTPDAAAAIHALQTASRYDLALGRVGFVGRFGALYPIYVRGLAYLSARQPAEAAAEFQRILDHRSMVLVDPVDAMARLQLARALALAGDTMKAKGVYSDLLTLWKNADADIPVPKAARAEYARLP</sequence>
<keyword evidence="2 11" id="KW-0808">Transferase</keyword>
<dbReference type="SUPFAM" id="SSF48452">
    <property type="entry name" value="TPR-like"/>
    <property type="match status" value="2"/>
</dbReference>
<dbReference type="EMBL" id="CP015136">
    <property type="protein sequence ID" value="AMY08898.1"/>
    <property type="molecule type" value="Genomic_DNA"/>
</dbReference>
<accession>A0A143PLC7</accession>
<dbReference type="Gene3D" id="3.30.200.20">
    <property type="entry name" value="Phosphorylase Kinase, domain 1"/>
    <property type="match status" value="1"/>
</dbReference>
<comment type="catalytic activity">
    <reaction evidence="6">
        <text>L-threonyl-[protein] + ATP = O-phospho-L-threonyl-[protein] + ADP + H(+)</text>
        <dbReference type="Rhea" id="RHEA:46608"/>
        <dbReference type="Rhea" id="RHEA-COMP:11060"/>
        <dbReference type="Rhea" id="RHEA-COMP:11605"/>
        <dbReference type="ChEBI" id="CHEBI:15378"/>
        <dbReference type="ChEBI" id="CHEBI:30013"/>
        <dbReference type="ChEBI" id="CHEBI:30616"/>
        <dbReference type="ChEBI" id="CHEBI:61977"/>
        <dbReference type="ChEBI" id="CHEBI:456216"/>
        <dbReference type="EC" id="2.7.11.1"/>
    </reaction>
</comment>
<evidence type="ECO:0000259" key="10">
    <source>
        <dbReference type="PROSITE" id="PS50011"/>
    </source>
</evidence>
<dbReference type="FunFam" id="3.30.200.20:FF:000035">
    <property type="entry name" value="Serine/threonine protein kinase Stk1"/>
    <property type="match status" value="1"/>
</dbReference>
<dbReference type="EC" id="2.7.11.1" evidence="11"/>
<dbReference type="OrthoDB" id="105170at2"/>
<dbReference type="PANTHER" id="PTHR43289:SF6">
    <property type="entry name" value="SERINE_THREONINE-PROTEIN KINASE NEKL-3"/>
    <property type="match status" value="1"/>
</dbReference>
<protein>
    <submittedName>
        <fullName evidence="11">Serine/threonine-protein kinase PknB</fullName>
        <ecNumber evidence="11">2.7.11.1</ecNumber>
    </submittedName>
</protein>
<dbReference type="RefSeq" id="WP_157898987.1">
    <property type="nucleotide sequence ID" value="NZ_CP015136.1"/>
</dbReference>
<keyword evidence="8" id="KW-0802">TPR repeat</keyword>
<keyword evidence="5 9" id="KW-0067">ATP-binding</keyword>
<evidence type="ECO:0000256" key="8">
    <source>
        <dbReference type="PROSITE-ProRule" id="PRU00339"/>
    </source>
</evidence>
<evidence type="ECO:0000313" key="11">
    <source>
        <dbReference type="EMBL" id="AMY08898.1"/>
    </source>
</evidence>
<evidence type="ECO:0000256" key="6">
    <source>
        <dbReference type="ARBA" id="ARBA00047899"/>
    </source>
</evidence>
<dbReference type="InterPro" id="IPR019734">
    <property type="entry name" value="TPR_rpt"/>
</dbReference>
<organism evidence="11 12">
    <name type="scientific">Luteitalea pratensis</name>
    <dbReference type="NCBI Taxonomy" id="1855912"/>
    <lineage>
        <taxon>Bacteria</taxon>
        <taxon>Pseudomonadati</taxon>
        <taxon>Acidobacteriota</taxon>
        <taxon>Vicinamibacteria</taxon>
        <taxon>Vicinamibacterales</taxon>
        <taxon>Vicinamibacteraceae</taxon>
        <taxon>Luteitalea</taxon>
    </lineage>
</organism>
<reference evidence="11 12" key="1">
    <citation type="journal article" date="2016" name="Genome Announc.">
        <title>First Complete Genome Sequence of a Subdivision 6 Acidobacterium Strain.</title>
        <authorList>
            <person name="Huang S."/>
            <person name="Vieira S."/>
            <person name="Bunk B."/>
            <person name="Riedel T."/>
            <person name="Sproer C."/>
            <person name="Overmann J."/>
        </authorList>
    </citation>
    <scope>NUCLEOTIDE SEQUENCE [LARGE SCALE GENOMIC DNA]</scope>
    <source>
        <strain evidence="12">DSM 100886 HEG_-6_39</strain>
    </source>
</reference>
<dbReference type="CDD" id="cd14014">
    <property type="entry name" value="STKc_PknB_like"/>
    <property type="match status" value="1"/>
</dbReference>
<feature type="repeat" description="TPR" evidence="8">
    <location>
        <begin position="676"/>
        <end position="709"/>
    </location>
</feature>
<keyword evidence="1" id="KW-0723">Serine/threonine-protein kinase</keyword>
<feature type="binding site" evidence="9">
    <location>
        <position position="120"/>
    </location>
    <ligand>
        <name>ATP</name>
        <dbReference type="ChEBI" id="CHEBI:30616"/>
    </ligand>
</feature>
<gene>
    <name evidence="11" type="primary">pknB_10</name>
    <name evidence="11" type="ORF">LuPra_02104</name>
</gene>
<dbReference type="PROSITE" id="PS00107">
    <property type="entry name" value="PROTEIN_KINASE_ATP"/>
    <property type="match status" value="1"/>
</dbReference>
<evidence type="ECO:0000256" key="4">
    <source>
        <dbReference type="ARBA" id="ARBA00022777"/>
    </source>
</evidence>
<dbReference type="SUPFAM" id="SSF56112">
    <property type="entry name" value="Protein kinase-like (PK-like)"/>
    <property type="match status" value="1"/>
</dbReference>
<dbReference type="InterPro" id="IPR011990">
    <property type="entry name" value="TPR-like_helical_dom_sf"/>
</dbReference>
<evidence type="ECO:0000256" key="3">
    <source>
        <dbReference type="ARBA" id="ARBA00022741"/>
    </source>
</evidence>
<keyword evidence="12" id="KW-1185">Reference proteome</keyword>
<dbReference type="InterPro" id="IPR000719">
    <property type="entry name" value="Prot_kinase_dom"/>
</dbReference>
<dbReference type="Gene3D" id="1.25.40.10">
    <property type="entry name" value="Tetratricopeptide repeat domain"/>
    <property type="match status" value="3"/>
</dbReference>
<evidence type="ECO:0000313" key="12">
    <source>
        <dbReference type="Proteomes" id="UP000076079"/>
    </source>
</evidence>
<dbReference type="PATRIC" id="fig|1813736.3.peg.2207"/>
<dbReference type="InterPro" id="IPR008271">
    <property type="entry name" value="Ser/Thr_kinase_AS"/>
</dbReference>
<keyword evidence="3 9" id="KW-0547">Nucleotide-binding</keyword>
<dbReference type="Proteomes" id="UP000076079">
    <property type="component" value="Chromosome"/>
</dbReference>
<dbReference type="Pfam" id="PF00069">
    <property type="entry name" value="Pkinase"/>
    <property type="match status" value="1"/>
</dbReference>
<name>A0A143PLC7_LUTPR</name>
<dbReference type="SMART" id="SM00220">
    <property type="entry name" value="S_TKc"/>
    <property type="match status" value="1"/>
</dbReference>
<dbReference type="PROSITE" id="PS50005">
    <property type="entry name" value="TPR"/>
    <property type="match status" value="1"/>
</dbReference>
<keyword evidence="4 11" id="KW-0418">Kinase</keyword>
<dbReference type="GO" id="GO:0005524">
    <property type="term" value="F:ATP binding"/>
    <property type="evidence" value="ECO:0007669"/>
    <property type="project" value="UniProtKB-UniRule"/>
</dbReference>
<dbReference type="GO" id="GO:0106310">
    <property type="term" value="F:protein serine kinase activity"/>
    <property type="evidence" value="ECO:0007669"/>
    <property type="project" value="RHEA"/>
</dbReference>
<comment type="catalytic activity">
    <reaction evidence="7">
        <text>L-seryl-[protein] + ATP = O-phospho-L-seryl-[protein] + ADP + H(+)</text>
        <dbReference type="Rhea" id="RHEA:17989"/>
        <dbReference type="Rhea" id="RHEA-COMP:9863"/>
        <dbReference type="Rhea" id="RHEA-COMP:11604"/>
        <dbReference type="ChEBI" id="CHEBI:15378"/>
        <dbReference type="ChEBI" id="CHEBI:29999"/>
        <dbReference type="ChEBI" id="CHEBI:30616"/>
        <dbReference type="ChEBI" id="CHEBI:83421"/>
        <dbReference type="ChEBI" id="CHEBI:456216"/>
        <dbReference type="EC" id="2.7.11.1"/>
    </reaction>
</comment>
<dbReference type="InterPro" id="IPR011009">
    <property type="entry name" value="Kinase-like_dom_sf"/>
</dbReference>
<dbReference type="KEGG" id="abac:LuPra_02104"/>
<feature type="domain" description="Protein kinase" evidence="10">
    <location>
        <begin position="91"/>
        <end position="362"/>
    </location>
</feature>
<dbReference type="PANTHER" id="PTHR43289">
    <property type="entry name" value="MITOGEN-ACTIVATED PROTEIN KINASE KINASE KINASE 20-RELATED"/>
    <property type="match status" value="1"/>
</dbReference>
<dbReference type="Gene3D" id="3.40.50.10610">
    <property type="entry name" value="ABC-type transport auxiliary lipoprotein component"/>
    <property type="match status" value="1"/>
</dbReference>
<reference evidence="12" key="2">
    <citation type="submission" date="2016-04" db="EMBL/GenBank/DDBJ databases">
        <title>First Complete Genome Sequence of a Subdivision 6 Acidobacterium.</title>
        <authorList>
            <person name="Huang S."/>
            <person name="Vieira S."/>
            <person name="Bunk B."/>
            <person name="Riedel T."/>
            <person name="Sproeer C."/>
            <person name="Overmann J."/>
        </authorList>
    </citation>
    <scope>NUCLEOTIDE SEQUENCE [LARGE SCALE GENOMIC DNA]</scope>
    <source>
        <strain evidence="12">DSM 100886 HEG_-6_39</strain>
    </source>
</reference>
<dbReference type="PROSITE" id="PS50011">
    <property type="entry name" value="PROTEIN_KINASE_DOM"/>
    <property type="match status" value="1"/>
</dbReference>
<dbReference type="PROSITE" id="PS00108">
    <property type="entry name" value="PROTEIN_KINASE_ST"/>
    <property type="match status" value="1"/>
</dbReference>
<evidence type="ECO:0000256" key="5">
    <source>
        <dbReference type="ARBA" id="ARBA00022840"/>
    </source>
</evidence>
<evidence type="ECO:0000256" key="1">
    <source>
        <dbReference type="ARBA" id="ARBA00022527"/>
    </source>
</evidence>
<dbReference type="STRING" id="1855912.LuPra_02104"/>
<evidence type="ECO:0000256" key="9">
    <source>
        <dbReference type="PROSITE-ProRule" id="PRU10141"/>
    </source>
</evidence>
<evidence type="ECO:0000256" key="2">
    <source>
        <dbReference type="ARBA" id="ARBA00022679"/>
    </source>
</evidence>
<dbReference type="GO" id="GO:0004674">
    <property type="term" value="F:protein serine/threonine kinase activity"/>
    <property type="evidence" value="ECO:0007669"/>
    <property type="project" value="UniProtKB-KW"/>
</dbReference>
<dbReference type="AlphaFoldDB" id="A0A143PLC7"/>
<evidence type="ECO:0000256" key="7">
    <source>
        <dbReference type="ARBA" id="ARBA00048679"/>
    </source>
</evidence>
<dbReference type="InterPro" id="IPR017441">
    <property type="entry name" value="Protein_kinase_ATP_BS"/>
</dbReference>
<proteinExistence type="predicted"/>
<dbReference type="Gene3D" id="1.10.510.10">
    <property type="entry name" value="Transferase(Phosphotransferase) domain 1"/>
    <property type="match status" value="1"/>
</dbReference>